<accession>A0ABY2H7A5</accession>
<gene>
    <name evidence="3" type="ORF">CCMA1212_004091</name>
</gene>
<reference evidence="3 4" key="1">
    <citation type="submission" date="2018-01" db="EMBL/GenBank/DDBJ databases">
        <title>Genome characterization of the sugarcane-associated fungus Trichoderma ghanense CCMA-1212 and their application in lignocelulose bioconversion.</title>
        <authorList>
            <person name="Steindorff A.S."/>
            <person name="Mendes T.D."/>
            <person name="Vilela E.S.D."/>
            <person name="Rodrigues D.S."/>
            <person name="Formighieri E.F."/>
            <person name="Melo I.S."/>
            <person name="Favaro L.C.L."/>
        </authorList>
    </citation>
    <scope>NUCLEOTIDE SEQUENCE [LARGE SCALE GENOMIC DNA]</scope>
    <source>
        <strain evidence="3 4">CCMA-1212</strain>
    </source>
</reference>
<evidence type="ECO:0000256" key="1">
    <source>
        <dbReference type="SAM" id="Phobius"/>
    </source>
</evidence>
<evidence type="ECO:0000313" key="4">
    <source>
        <dbReference type="Proteomes" id="UP001642720"/>
    </source>
</evidence>
<protein>
    <submittedName>
        <fullName evidence="3">Uncharacterized protein</fullName>
    </submittedName>
</protein>
<dbReference type="EMBL" id="PPTA01000004">
    <property type="protein sequence ID" value="TFB04160.1"/>
    <property type="molecule type" value="Genomic_DNA"/>
</dbReference>
<keyword evidence="2" id="KW-0732">Signal</keyword>
<dbReference type="Proteomes" id="UP001642720">
    <property type="component" value="Unassembled WGS sequence"/>
</dbReference>
<feature type="chain" id="PRO_5046485622" evidence="2">
    <location>
        <begin position="28"/>
        <end position="162"/>
    </location>
</feature>
<keyword evidence="1" id="KW-0472">Membrane</keyword>
<dbReference type="GeneID" id="300575860"/>
<organism evidence="3 4">
    <name type="scientific">Trichoderma ghanense</name>
    <dbReference type="NCBI Taxonomy" id="65468"/>
    <lineage>
        <taxon>Eukaryota</taxon>
        <taxon>Fungi</taxon>
        <taxon>Dikarya</taxon>
        <taxon>Ascomycota</taxon>
        <taxon>Pezizomycotina</taxon>
        <taxon>Sordariomycetes</taxon>
        <taxon>Hypocreomycetidae</taxon>
        <taxon>Hypocreales</taxon>
        <taxon>Hypocreaceae</taxon>
        <taxon>Trichoderma</taxon>
    </lineage>
</organism>
<evidence type="ECO:0000313" key="3">
    <source>
        <dbReference type="EMBL" id="TFB04160.1"/>
    </source>
</evidence>
<feature type="signal peptide" evidence="2">
    <location>
        <begin position="1"/>
        <end position="27"/>
    </location>
</feature>
<feature type="transmembrane region" description="Helical" evidence="1">
    <location>
        <begin position="127"/>
        <end position="145"/>
    </location>
</feature>
<sequence>MIYGRTKGGCAVHFAASLLVLMPAAVCFEEAAGITHCLFSISSALDFYPNTNHAQQRLANDLIHQHSEKFASIPSESLFRATTTKATMASIWEMASRISMPEEIRVIHHGNTFASMRRVLRLPECRVVFAFCIWVLLLFLAACHYKRFTLTPFFRMVNRNFA</sequence>
<keyword evidence="4" id="KW-1185">Reference proteome</keyword>
<dbReference type="RefSeq" id="XP_073560361.1">
    <property type="nucleotide sequence ID" value="XM_073701410.1"/>
</dbReference>
<keyword evidence="1" id="KW-1133">Transmembrane helix</keyword>
<keyword evidence="1" id="KW-0812">Transmembrane</keyword>
<evidence type="ECO:0000256" key="2">
    <source>
        <dbReference type="SAM" id="SignalP"/>
    </source>
</evidence>
<proteinExistence type="predicted"/>
<name>A0ABY2H7A5_9HYPO</name>
<comment type="caution">
    <text evidence="3">The sequence shown here is derived from an EMBL/GenBank/DDBJ whole genome shotgun (WGS) entry which is preliminary data.</text>
</comment>